<dbReference type="GO" id="GO:0006508">
    <property type="term" value="P:proteolysis"/>
    <property type="evidence" value="ECO:0007669"/>
    <property type="project" value="UniProtKB-KW"/>
</dbReference>
<sequence length="286" mass="32204">MNPEQYAAAQYAISAGLANYVTRFANLFRGPALSLAEWIKLLQLLFPEVERRYNESAVLARRFYDSQRDHHHPGLQRNERLAGGLKWEWFVQNMEPARRKLSQADAPANAVTSLALTAVREVEMAGRRQIIGAVDNDPEPEIVRGWARVATGRETCAWCLMLISRGPTYLSSTGGGLNLDDTTVRDLFLEVGQDLDAFRRETKEHMTQWHTGCDCLVVPVFDRLNWPGLAAQKRAEQLWIDAGREADALIKSGKSRTKNVNLETQNALRRRLSRGEITIPSYALAA</sequence>
<keyword evidence="1" id="KW-0645">Protease</keyword>
<dbReference type="EMBL" id="MN585979">
    <property type="protein sequence ID" value="QGJ88766.1"/>
    <property type="molecule type" value="Genomic_DNA"/>
</dbReference>
<dbReference type="InterPro" id="IPR057369">
    <property type="entry name" value="VG15"/>
</dbReference>
<dbReference type="GO" id="GO:0008233">
    <property type="term" value="F:peptidase activity"/>
    <property type="evidence" value="ECO:0007669"/>
    <property type="project" value="UniProtKB-KW"/>
</dbReference>
<gene>
    <name evidence="1" type="primary">14</name>
    <name evidence="1" type="ORF">SEA_YECEY3_14</name>
</gene>
<accession>A0A649V8X4</accession>
<dbReference type="Pfam" id="PF25310">
    <property type="entry name" value="VG15"/>
    <property type="match status" value="1"/>
</dbReference>
<dbReference type="KEGG" id="vg:64871057"/>
<keyword evidence="1" id="KW-0378">Hydrolase</keyword>
<dbReference type="GeneID" id="64871057"/>
<protein>
    <submittedName>
        <fullName evidence="1">Capsid maturation protease</fullName>
    </submittedName>
</protein>
<proteinExistence type="predicted"/>
<evidence type="ECO:0000313" key="1">
    <source>
        <dbReference type="EMBL" id="QGJ88766.1"/>
    </source>
</evidence>
<organism evidence="1 2">
    <name type="scientific">Mycobacterium phage Yecey3</name>
    <dbReference type="NCBI Taxonomy" id="2656617"/>
    <lineage>
        <taxon>Viruses</taxon>
        <taxon>Duplodnaviria</taxon>
        <taxon>Heunggongvirae</taxon>
        <taxon>Uroviricota</taxon>
        <taxon>Caudoviricetes</taxon>
        <taxon>Yeceytrevirus</taxon>
        <taxon>Yeceytrevirus yecey3</taxon>
    </lineage>
</organism>
<dbReference type="Proteomes" id="UP000423725">
    <property type="component" value="Segment"/>
</dbReference>
<evidence type="ECO:0000313" key="2">
    <source>
        <dbReference type="Proteomes" id="UP000423725"/>
    </source>
</evidence>
<dbReference type="RefSeq" id="YP_010061439.1">
    <property type="nucleotide sequence ID" value="NC_054783.1"/>
</dbReference>
<name>A0A649V8X4_9CAUD</name>
<keyword evidence="2" id="KW-1185">Reference proteome</keyword>
<reference evidence="1 2" key="1">
    <citation type="submission" date="2019-10" db="EMBL/GenBank/DDBJ databases">
        <authorList>
            <person name="Curtis N."/>
            <person name="Kistler A.L."/>
            <person name="Garlena R.A."/>
            <person name="Russell D.A."/>
            <person name="Pope W.H."/>
            <person name="Jacobs-Sera D."/>
            <person name="Hatfull G.F."/>
        </authorList>
    </citation>
    <scope>NUCLEOTIDE SEQUENCE [LARGE SCALE GENOMIC DNA]</scope>
</reference>